<accession>A0ABU1J5A6</accession>
<dbReference type="SUPFAM" id="SSF47413">
    <property type="entry name" value="lambda repressor-like DNA-binding domains"/>
    <property type="match status" value="1"/>
</dbReference>
<dbReference type="Proteomes" id="UP001185028">
    <property type="component" value="Unassembled WGS sequence"/>
</dbReference>
<dbReference type="CDD" id="cd02209">
    <property type="entry name" value="cupin_XRE_C"/>
    <property type="match status" value="1"/>
</dbReference>
<evidence type="ECO:0000259" key="4">
    <source>
        <dbReference type="PROSITE" id="PS50943"/>
    </source>
</evidence>
<gene>
    <name evidence="5" type="ORF">JOC58_004631</name>
</gene>
<keyword evidence="1" id="KW-0805">Transcription regulation</keyword>
<proteinExistence type="predicted"/>
<organism evidence="5 6">
    <name type="scientific">Paenibacillus hunanensis</name>
    <dbReference type="NCBI Taxonomy" id="539262"/>
    <lineage>
        <taxon>Bacteria</taxon>
        <taxon>Bacillati</taxon>
        <taxon>Bacillota</taxon>
        <taxon>Bacilli</taxon>
        <taxon>Bacillales</taxon>
        <taxon>Paenibacillaceae</taxon>
        <taxon>Paenibacillus</taxon>
    </lineage>
</organism>
<evidence type="ECO:0000256" key="3">
    <source>
        <dbReference type="ARBA" id="ARBA00023163"/>
    </source>
</evidence>
<dbReference type="Pfam" id="PF07883">
    <property type="entry name" value="Cupin_2"/>
    <property type="match status" value="1"/>
</dbReference>
<evidence type="ECO:0000256" key="2">
    <source>
        <dbReference type="ARBA" id="ARBA00023125"/>
    </source>
</evidence>
<protein>
    <submittedName>
        <fullName evidence="5">Transcriptional regulator with XRE-family HTH domain</fullName>
    </submittedName>
</protein>
<comment type="caution">
    <text evidence="5">The sequence shown here is derived from an EMBL/GenBank/DDBJ whole genome shotgun (WGS) entry which is preliminary data.</text>
</comment>
<feature type="domain" description="HTH cro/C1-type" evidence="4">
    <location>
        <begin position="12"/>
        <end position="66"/>
    </location>
</feature>
<dbReference type="Pfam" id="PF01381">
    <property type="entry name" value="HTH_3"/>
    <property type="match status" value="1"/>
</dbReference>
<dbReference type="InterPro" id="IPR013096">
    <property type="entry name" value="Cupin_2"/>
</dbReference>
<evidence type="ECO:0000256" key="1">
    <source>
        <dbReference type="ARBA" id="ARBA00023015"/>
    </source>
</evidence>
<dbReference type="SUPFAM" id="SSF51182">
    <property type="entry name" value="RmlC-like cupins"/>
    <property type="match status" value="1"/>
</dbReference>
<keyword evidence="3" id="KW-0804">Transcription</keyword>
<keyword evidence="6" id="KW-1185">Reference proteome</keyword>
<keyword evidence="2" id="KW-0238">DNA-binding</keyword>
<reference evidence="5 6" key="1">
    <citation type="submission" date="2023-07" db="EMBL/GenBank/DDBJ databases">
        <title>Genomic Encyclopedia of Type Strains, Phase IV (KMG-IV): sequencing the most valuable type-strain genomes for metagenomic binning, comparative biology and taxonomic classification.</title>
        <authorList>
            <person name="Goeker M."/>
        </authorList>
    </citation>
    <scope>NUCLEOTIDE SEQUENCE [LARGE SCALE GENOMIC DNA]</scope>
    <source>
        <strain evidence="5 6">DSM 22170</strain>
    </source>
</reference>
<dbReference type="EMBL" id="JAVDQH010000036">
    <property type="protein sequence ID" value="MDR6246686.1"/>
    <property type="molecule type" value="Genomic_DNA"/>
</dbReference>
<dbReference type="InterPro" id="IPR011051">
    <property type="entry name" value="RmlC_Cupin_sf"/>
</dbReference>
<dbReference type="CDD" id="cd00093">
    <property type="entry name" value="HTH_XRE"/>
    <property type="match status" value="1"/>
</dbReference>
<sequence>MEPIQQIIARNLLKLRKSRNLTLEQTSELTGVSKAMLAQIENEKSNPTVTTLWKIAKGFQVSFSMFLKEEEQPIQQVNIRELDPVVDSDDLYKVYSFFPYHPENRFELYVVDLLPGCEHLPKTHPGEEYLFVKEGSMIVEINGKPYHVSDGDALHFSGTIPHGYFNPSSEKASYFMMMYYPEEGNDVNV</sequence>
<dbReference type="InterPro" id="IPR010982">
    <property type="entry name" value="Lambda_DNA-bd_dom_sf"/>
</dbReference>
<dbReference type="Gene3D" id="1.10.260.40">
    <property type="entry name" value="lambda repressor-like DNA-binding domains"/>
    <property type="match status" value="1"/>
</dbReference>
<dbReference type="SMART" id="SM00530">
    <property type="entry name" value="HTH_XRE"/>
    <property type="match status" value="1"/>
</dbReference>
<dbReference type="Gene3D" id="2.60.120.10">
    <property type="entry name" value="Jelly Rolls"/>
    <property type="match status" value="1"/>
</dbReference>
<dbReference type="PANTHER" id="PTHR46797">
    <property type="entry name" value="HTH-TYPE TRANSCRIPTIONAL REGULATOR"/>
    <property type="match status" value="1"/>
</dbReference>
<dbReference type="InterPro" id="IPR050807">
    <property type="entry name" value="TransReg_Diox_bact_type"/>
</dbReference>
<evidence type="ECO:0000313" key="6">
    <source>
        <dbReference type="Proteomes" id="UP001185028"/>
    </source>
</evidence>
<dbReference type="InterPro" id="IPR014710">
    <property type="entry name" value="RmlC-like_jellyroll"/>
</dbReference>
<name>A0ABU1J5A6_9BACL</name>
<dbReference type="PANTHER" id="PTHR46797:SF23">
    <property type="entry name" value="HTH-TYPE TRANSCRIPTIONAL REGULATOR SUTR"/>
    <property type="match status" value="1"/>
</dbReference>
<evidence type="ECO:0000313" key="5">
    <source>
        <dbReference type="EMBL" id="MDR6246686.1"/>
    </source>
</evidence>
<dbReference type="RefSeq" id="WP_188778651.1">
    <property type="nucleotide sequence ID" value="NZ_BMMB01000021.1"/>
</dbReference>
<dbReference type="InterPro" id="IPR001387">
    <property type="entry name" value="Cro/C1-type_HTH"/>
</dbReference>
<dbReference type="PROSITE" id="PS50943">
    <property type="entry name" value="HTH_CROC1"/>
    <property type="match status" value="1"/>
</dbReference>